<evidence type="ECO:0000256" key="1">
    <source>
        <dbReference type="SAM" id="MobiDB-lite"/>
    </source>
</evidence>
<gene>
    <name evidence="3" type="ORF">CFX0092_A2155</name>
</gene>
<evidence type="ECO:0000256" key="2">
    <source>
        <dbReference type="SAM" id="Phobius"/>
    </source>
</evidence>
<keyword evidence="2" id="KW-0812">Transmembrane</keyword>
<sequence length="280" mass="28204">MADSFGFPTWTLWGTGLAALGSLIAIALAFLAQSPRLLARFKLTGWRLDLRAKSYTGYGLALLLLAMGFFLAGVPLGPRAAAVAGDATVAAAATELAAGDGLNGTDIPQETTGDTLPTGGQSGAMVGLPTATAGGASGAMAGLITPQATIEVSDVISGTAEVALPPGATTAQPAPTAAPDEPTPTPTASPTRVPTATTTPTPSATPTPTPILGPSARINDGTSTLPVRRLPGGPVLVVLVRGDTVIPLAGHAFFDGDLWREIQTVDGIVGWVPDEFLDYE</sequence>
<evidence type="ECO:0008006" key="5">
    <source>
        <dbReference type="Google" id="ProtNLM"/>
    </source>
</evidence>
<keyword evidence="2" id="KW-1133">Transmembrane helix</keyword>
<keyword evidence="4" id="KW-1185">Reference proteome</keyword>
<evidence type="ECO:0000313" key="3">
    <source>
        <dbReference type="EMBL" id="CUS04033.2"/>
    </source>
</evidence>
<protein>
    <recommendedName>
        <fullName evidence="5">SH3b domain-containing protein</fullName>
    </recommendedName>
</protein>
<dbReference type="RefSeq" id="WP_095043436.1">
    <property type="nucleotide sequence ID" value="NZ_LN890655.1"/>
</dbReference>
<feature type="compositionally biased region" description="Low complexity" evidence="1">
    <location>
        <begin position="165"/>
        <end position="180"/>
    </location>
</feature>
<evidence type="ECO:0000313" key="4">
    <source>
        <dbReference type="Proteomes" id="UP000215027"/>
    </source>
</evidence>
<organism evidence="3 4">
    <name type="scientific">Candidatus Promineifilum breve</name>
    <dbReference type="NCBI Taxonomy" id="1806508"/>
    <lineage>
        <taxon>Bacteria</taxon>
        <taxon>Bacillati</taxon>
        <taxon>Chloroflexota</taxon>
        <taxon>Ardenticatenia</taxon>
        <taxon>Candidatus Promineifilales</taxon>
        <taxon>Candidatus Promineifilaceae</taxon>
        <taxon>Candidatus Promineifilum</taxon>
    </lineage>
</organism>
<reference evidence="3" key="1">
    <citation type="submission" date="2016-01" db="EMBL/GenBank/DDBJ databases">
        <authorList>
            <person name="Mcilroy J.S."/>
            <person name="Karst M S."/>
            <person name="Albertsen M."/>
        </authorList>
    </citation>
    <scope>NUCLEOTIDE SEQUENCE</scope>
    <source>
        <strain evidence="3">Cfx-K</strain>
    </source>
</reference>
<dbReference type="Proteomes" id="UP000215027">
    <property type="component" value="Chromosome I"/>
</dbReference>
<accession>A0A161KAR4</accession>
<feature type="transmembrane region" description="Helical" evidence="2">
    <location>
        <begin position="55"/>
        <end position="76"/>
    </location>
</feature>
<name>A0A161KAR4_9CHLR</name>
<feature type="region of interest" description="Disordered" evidence="1">
    <location>
        <begin position="165"/>
        <end position="216"/>
    </location>
</feature>
<dbReference type="KEGG" id="pbf:CFX0092_A2155"/>
<proteinExistence type="predicted"/>
<dbReference type="AlphaFoldDB" id="A0A161KAR4"/>
<feature type="compositionally biased region" description="Low complexity" evidence="1">
    <location>
        <begin position="188"/>
        <end position="202"/>
    </location>
</feature>
<dbReference type="EMBL" id="LN890655">
    <property type="protein sequence ID" value="CUS04033.2"/>
    <property type="molecule type" value="Genomic_DNA"/>
</dbReference>
<feature type="transmembrane region" description="Helical" evidence="2">
    <location>
        <begin position="12"/>
        <end position="34"/>
    </location>
</feature>
<keyword evidence="2" id="KW-0472">Membrane</keyword>